<dbReference type="PANTHER" id="PTHR11410:SF0">
    <property type="entry name" value="ATP SYNTHASE SUBUNIT A"/>
    <property type="match status" value="1"/>
</dbReference>
<keyword evidence="8" id="KW-0375">Hydrogen ion transport</keyword>
<keyword evidence="6" id="KW-0138">CF(0)</keyword>
<dbReference type="InterPro" id="IPR000568">
    <property type="entry name" value="ATP_synth_F0_asu"/>
</dbReference>
<dbReference type="CDD" id="cd00310">
    <property type="entry name" value="ATP-synt_Fo_a_6"/>
    <property type="match status" value="1"/>
</dbReference>
<evidence type="ECO:0000256" key="13">
    <source>
        <dbReference type="RuleBase" id="RU004450"/>
    </source>
</evidence>
<dbReference type="GO" id="GO:0045259">
    <property type="term" value="C:proton-transporting ATP synthase complex"/>
    <property type="evidence" value="ECO:0007669"/>
    <property type="project" value="UniProtKB-KW"/>
</dbReference>
<feature type="transmembrane region" description="Helical" evidence="14">
    <location>
        <begin position="271"/>
        <end position="302"/>
    </location>
</feature>
<dbReference type="EMBL" id="KY792704">
    <property type="protein sequence ID" value="AVX48187.1"/>
    <property type="molecule type" value="Genomic_DNA"/>
</dbReference>
<comment type="subunit">
    <text evidence="4">F-type ATPases have 2 components, CF(1) - the catalytic core - and CF(0) - the membrane proton channel. CF(1) has five subunits: alpha(3), beta(3), gamma(1), delta(1), epsilon(1). CF(0) has three main subunits: a, b and c.</text>
</comment>
<dbReference type="SUPFAM" id="SSF81336">
    <property type="entry name" value="F1F0 ATP synthase subunit A"/>
    <property type="match status" value="1"/>
</dbReference>
<keyword evidence="7 14" id="KW-0812">Transmembrane</keyword>
<feature type="transmembrane region" description="Helical" evidence="14">
    <location>
        <begin position="145"/>
        <end position="164"/>
    </location>
</feature>
<evidence type="ECO:0000256" key="14">
    <source>
        <dbReference type="SAM" id="Phobius"/>
    </source>
</evidence>
<reference evidence="15" key="1">
    <citation type="submission" date="2017-03" db="EMBL/GenBank/DDBJ databases">
        <title>Chloroplast and mitochondrial genomes in Hydrodictyaceae.</title>
        <authorList>
            <person name="McManus H.A."/>
            <person name="Fucikova K."/>
            <person name="Lewis L.A."/>
            <person name="Lewis P.O."/>
            <person name="Karol K.G."/>
        </authorList>
    </citation>
    <scope>NUCLEOTIDE SEQUENCE</scope>
</reference>
<evidence type="ECO:0000256" key="9">
    <source>
        <dbReference type="ARBA" id="ARBA00022989"/>
    </source>
</evidence>
<evidence type="ECO:0000256" key="3">
    <source>
        <dbReference type="ARBA" id="ARBA00006810"/>
    </source>
</evidence>
<keyword evidence="11 14" id="KW-0472">Membrane</keyword>
<evidence type="ECO:0000256" key="12">
    <source>
        <dbReference type="ARBA" id="ARBA00023310"/>
    </source>
</evidence>
<dbReference type="Gene3D" id="1.20.120.220">
    <property type="entry name" value="ATP synthase, F0 complex, subunit A"/>
    <property type="match status" value="1"/>
</dbReference>
<dbReference type="Pfam" id="PF00119">
    <property type="entry name" value="ATP-synt_A"/>
    <property type="match status" value="1"/>
</dbReference>
<keyword evidence="12" id="KW-0066">ATP synthesis</keyword>
<evidence type="ECO:0000256" key="2">
    <source>
        <dbReference type="ARBA" id="ARBA00004141"/>
    </source>
</evidence>
<proteinExistence type="inferred from homology"/>
<keyword evidence="9 14" id="KW-1133">Transmembrane helix</keyword>
<evidence type="ECO:0000256" key="1">
    <source>
        <dbReference type="ARBA" id="ARBA00002070"/>
    </source>
</evidence>
<evidence type="ECO:0000256" key="4">
    <source>
        <dbReference type="ARBA" id="ARBA00011648"/>
    </source>
</evidence>
<feature type="transmembrane region" description="Helical" evidence="14">
    <location>
        <begin position="245"/>
        <end position="265"/>
    </location>
</feature>
<name>A0A2R4PAV4_9CHLO</name>
<protein>
    <recommendedName>
        <fullName evidence="13">ATP synthase subunit a</fullName>
    </recommendedName>
</protein>
<dbReference type="InterPro" id="IPR045083">
    <property type="entry name" value="ATP_synth_F0_asu_bact/mt"/>
</dbReference>
<accession>A0A2R4PAV4</accession>
<evidence type="ECO:0000256" key="10">
    <source>
        <dbReference type="ARBA" id="ARBA00023065"/>
    </source>
</evidence>
<keyword evidence="15" id="KW-0496">Mitochondrion</keyword>
<feature type="transmembrane region" description="Helical" evidence="14">
    <location>
        <begin position="170"/>
        <end position="193"/>
    </location>
</feature>
<evidence type="ECO:0000256" key="6">
    <source>
        <dbReference type="ARBA" id="ARBA00022547"/>
    </source>
</evidence>
<comment type="similarity">
    <text evidence="3">Belongs to the ATPase A chain family.</text>
</comment>
<organism evidence="15">
    <name type="scientific">Hariotina reticulata</name>
    <dbReference type="NCBI Taxonomy" id="183314"/>
    <lineage>
        <taxon>Eukaryota</taxon>
        <taxon>Viridiplantae</taxon>
        <taxon>Chlorophyta</taxon>
        <taxon>core chlorophytes</taxon>
        <taxon>Chlorophyceae</taxon>
        <taxon>CS clade</taxon>
        <taxon>Sphaeropleales</taxon>
        <taxon>Scenedesmaceae</taxon>
        <taxon>Hariotina</taxon>
    </lineage>
</organism>
<evidence type="ECO:0000256" key="7">
    <source>
        <dbReference type="ARBA" id="ARBA00022692"/>
    </source>
</evidence>
<comment type="function">
    <text evidence="1">Mitochondrial membrane ATP synthase (F(1)F(0) ATP synthase or Complex V) produces ATP from ADP in the presence of a proton gradient across the membrane which is generated by electron transport complexes of the respiratory chain. F-type ATPases consist of two structural domains, F(1) - containing the extramembraneous catalytic core and F(0) - containing the membrane proton channel, linked together by a central stalk and a peripheral stalk. During catalysis, ATP synthesis in the catalytic domain of F(1) is coupled via a rotary mechanism of the central stalk subunits to proton translocation. Key component of the proton channel; it may play a direct role in the translocation of protons across the membrane.</text>
</comment>
<dbReference type="GO" id="GO:0005743">
    <property type="term" value="C:mitochondrial inner membrane"/>
    <property type="evidence" value="ECO:0007669"/>
    <property type="project" value="UniProtKB-SubCell"/>
</dbReference>
<evidence type="ECO:0000256" key="11">
    <source>
        <dbReference type="ARBA" id="ARBA00023136"/>
    </source>
</evidence>
<sequence>MTLSNIYVFDINRIDYYASAAEAWNSVPFMSFHSPVMGAIYHLDLFRTTTGIVLLALVMNHSLNHSKAQAGNSALFGFRKAVSGFWNTQTLERVHLKWRQLGARSVLNRNRDDKHTYSSFNFNKYTNRLPFAWVSLSDVQGKTTVVWLSVLFFLLLGSNSFGLVPLCSRITGQAGFTLGMSIALLRSITYMGIRRQGSKFVRLFLPSGPSWPMAPLFILLESISYGFRRISLGTRLYCNMFRGHLLLHLFTSLSLVPVLTLPVFIGAPFTVIAAIILMALSALETIVAVLQAGVFCLLRGFYVTEVLSKKDKLASTLLFV</sequence>
<evidence type="ECO:0000256" key="8">
    <source>
        <dbReference type="ARBA" id="ARBA00022781"/>
    </source>
</evidence>
<evidence type="ECO:0000256" key="5">
    <source>
        <dbReference type="ARBA" id="ARBA00022448"/>
    </source>
</evidence>
<dbReference type="PANTHER" id="PTHR11410">
    <property type="entry name" value="ATP SYNTHASE SUBUNIT A"/>
    <property type="match status" value="1"/>
</dbReference>
<dbReference type="NCBIfam" id="TIGR01131">
    <property type="entry name" value="ATP_synt_6_or_A"/>
    <property type="match status" value="1"/>
</dbReference>
<geneLocation type="mitochondrion" evidence="15"/>
<comment type="subcellular location">
    <subcellularLocation>
        <location evidence="2">Membrane</location>
        <topology evidence="2">Multi-pass membrane protein</topology>
    </subcellularLocation>
    <subcellularLocation>
        <location evidence="13">Mitochondrion inner membrane</location>
        <topology evidence="13">Multi-pass membrane protein</topology>
    </subcellularLocation>
</comment>
<keyword evidence="5" id="KW-0813">Transport</keyword>
<dbReference type="GO" id="GO:0046933">
    <property type="term" value="F:proton-transporting ATP synthase activity, rotational mechanism"/>
    <property type="evidence" value="ECO:0007669"/>
    <property type="project" value="TreeGrafter"/>
</dbReference>
<dbReference type="AlphaFoldDB" id="A0A2R4PAV4"/>
<dbReference type="PRINTS" id="PR00123">
    <property type="entry name" value="ATPASEA"/>
</dbReference>
<evidence type="ECO:0000313" key="15">
    <source>
        <dbReference type="EMBL" id="AVX48187.1"/>
    </source>
</evidence>
<dbReference type="InterPro" id="IPR035908">
    <property type="entry name" value="F0_ATP_A_sf"/>
</dbReference>
<gene>
    <name evidence="15" type="primary">atp6</name>
</gene>
<keyword evidence="10" id="KW-0406">Ion transport</keyword>